<evidence type="ECO:0000313" key="2">
    <source>
        <dbReference type="Proteomes" id="UP000270757"/>
    </source>
</evidence>
<dbReference type="EMBL" id="QZWB01000008">
    <property type="protein sequence ID" value="RJT46627.1"/>
    <property type="molecule type" value="Genomic_DNA"/>
</dbReference>
<name>A0A3A5L3N7_9GAMM</name>
<reference evidence="1 2" key="1">
    <citation type="submission" date="2018-09" db="EMBL/GenBank/DDBJ databases">
        <title>Draft genome sequences of Legionella taurinensis isolated from water samples.</title>
        <authorList>
            <person name="Chakeri A."/>
            <person name="Allerberger F."/>
            <person name="Kundi M."/>
            <person name="Ruppitsch W."/>
            <person name="Schmid D."/>
        </authorList>
    </citation>
    <scope>NUCLEOTIDE SEQUENCE [LARGE SCALE GENOMIC DNA]</scope>
    <source>
        <strain evidence="1 2">4570-18-6</strain>
    </source>
</reference>
<dbReference type="Proteomes" id="UP000270757">
    <property type="component" value="Unassembled WGS sequence"/>
</dbReference>
<evidence type="ECO:0000313" key="1">
    <source>
        <dbReference type="EMBL" id="RJT46627.1"/>
    </source>
</evidence>
<accession>A0A3A5L3N7</accession>
<comment type="caution">
    <text evidence="1">The sequence shown here is derived from an EMBL/GenBank/DDBJ whole genome shotgun (WGS) entry which is preliminary data.</text>
</comment>
<dbReference type="AlphaFoldDB" id="A0A3A5L3N7"/>
<gene>
    <name evidence="1" type="ORF">D6J04_08785</name>
</gene>
<sequence length="343" mass="39003">MELAMTEKLELEEYLTTLLSGEYRTSRPFDKKSDITAVMGPEAKALKIPDIPMEQIIPPREMIVKGIYLLLEPVLNELVKNSAFDWQLSYGSLSAKDVAKGYLFNAITSSMLKDRPFTPQELGLQIFLRHVSDAYVDGISAEKAISTFADKPHVQSQFGSMVISMSLTRPTKQDLIKSYLADNRFVMAYQASLFDESEFEKGVCDDLKQTLLTVMDIVKKHYKPHFWNKNKEAFSLSPKTINETTGIPALLYYFSTVLKEIRKTNSRTFMDETLTEIKKSSFFLQHSVDLSDDSRQELKMAMDKLIKDIDHVNEKLTSSKIKEGLTSWTPAYPQPTTGFRGSI</sequence>
<proteinExistence type="predicted"/>
<protein>
    <submittedName>
        <fullName evidence="1">Uncharacterized protein</fullName>
    </submittedName>
</protein>
<organism evidence="1 2">
    <name type="scientific">Legionella taurinensis</name>
    <dbReference type="NCBI Taxonomy" id="70611"/>
    <lineage>
        <taxon>Bacteria</taxon>
        <taxon>Pseudomonadati</taxon>
        <taxon>Pseudomonadota</taxon>
        <taxon>Gammaproteobacteria</taxon>
        <taxon>Legionellales</taxon>
        <taxon>Legionellaceae</taxon>
        <taxon>Legionella</taxon>
    </lineage>
</organism>